<dbReference type="AlphaFoldDB" id="A0A1M7DRJ2"/>
<proteinExistence type="predicted"/>
<name>A0A1M7DRJ2_9BACT</name>
<evidence type="ECO:0000313" key="4">
    <source>
        <dbReference type="Proteomes" id="UP000183947"/>
    </source>
</evidence>
<evidence type="ECO:0000256" key="2">
    <source>
        <dbReference type="SAM" id="SignalP"/>
    </source>
</evidence>
<feature type="signal peptide" evidence="2">
    <location>
        <begin position="1"/>
        <end position="19"/>
    </location>
</feature>
<feature type="compositionally biased region" description="Polar residues" evidence="1">
    <location>
        <begin position="111"/>
        <end position="131"/>
    </location>
</feature>
<feature type="region of interest" description="Disordered" evidence="1">
    <location>
        <begin position="20"/>
        <end position="131"/>
    </location>
</feature>
<protein>
    <submittedName>
        <fullName evidence="3">Uncharacterized protein</fullName>
    </submittedName>
</protein>
<organism evidence="3 4">
    <name type="scientific">Hymenobacter psychrotolerans DSM 18569</name>
    <dbReference type="NCBI Taxonomy" id="1121959"/>
    <lineage>
        <taxon>Bacteria</taxon>
        <taxon>Pseudomonadati</taxon>
        <taxon>Bacteroidota</taxon>
        <taxon>Cytophagia</taxon>
        <taxon>Cytophagales</taxon>
        <taxon>Hymenobacteraceae</taxon>
        <taxon>Hymenobacter</taxon>
    </lineage>
</organism>
<feature type="compositionally biased region" description="Polar residues" evidence="1">
    <location>
        <begin position="44"/>
        <end position="82"/>
    </location>
</feature>
<evidence type="ECO:0000313" key="3">
    <source>
        <dbReference type="EMBL" id="SHL82018.1"/>
    </source>
</evidence>
<dbReference type="EMBL" id="FRAS01000022">
    <property type="protein sequence ID" value="SHL82018.1"/>
    <property type="molecule type" value="Genomic_DNA"/>
</dbReference>
<sequence>MKTTLFFAAALVAATTAQAQLSPTTPQRGGSLNQTTVPPAAPSNPGTLDQRTPTSTNPTQIGIGTSPTQITTGAGTGTSVGQPMQRPATMEERMINQNSAPVRRADAPNAPRTNPNSRRTNTQSTTIPAQR</sequence>
<evidence type="ECO:0000256" key="1">
    <source>
        <dbReference type="SAM" id="MobiDB-lite"/>
    </source>
</evidence>
<reference evidence="4" key="1">
    <citation type="submission" date="2016-11" db="EMBL/GenBank/DDBJ databases">
        <authorList>
            <person name="Varghese N."/>
            <person name="Submissions S."/>
        </authorList>
    </citation>
    <scope>NUCLEOTIDE SEQUENCE [LARGE SCALE GENOMIC DNA]</scope>
    <source>
        <strain evidence="4">DSM 18569</strain>
    </source>
</reference>
<keyword evidence="2" id="KW-0732">Signal</keyword>
<gene>
    <name evidence="3" type="ORF">SAMN02746009_03438</name>
</gene>
<dbReference type="OrthoDB" id="887381at2"/>
<feature type="compositionally biased region" description="Polar residues" evidence="1">
    <location>
        <begin position="22"/>
        <end position="37"/>
    </location>
</feature>
<feature type="chain" id="PRO_5009925107" evidence="2">
    <location>
        <begin position="20"/>
        <end position="131"/>
    </location>
</feature>
<dbReference type="Proteomes" id="UP000183947">
    <property type="component" value="Unassembled WGS sequence"/>
</dbReference>
<accession>A0A1M7DRJ2</accession>
<keyword evidence="4" id="KW-1185">Reference proteome</keyword>
<dbReference type="RefSeq" id="WP_073287806.1">
    <property type="nucleotide sequence ID" value="NZ_FRAS01000022.1"/>
</dbReference>